<proteinExistence type="predicted"/>
<dbReference type="Gene3D" id="3.90.640.10">
    <property type="entry name" value="Actin, Chain A, domain 4"/>
    <property type="match status" value="1"/>
</dbReference>
<dbReference type="GO" id="GO:0140662">
    <property type="term" value="F:ATP-dependent protein folding chaperone"/>
    <property type="evidence" value="ECO:0007669"/>
    <property type="project" value="InterPro"/>
</dbReference>
<evidence type="ECO:0000313" key="4">
    <source>
        <dbReference type="Proteomes" id="UP000626109"/>
    </source>
</evidence>
<evidence type="ECO:0000313" key="3">
    <source>
        <dbReference type="EMBL" id="CAE8680439.1"/>
    </source>
</evidence>
<dbReference type="EMBL" id="CAJNNW010025856">
    <property type="protein sequence ID" value="CAE8680439.1"/>
    <property type="molecule type" value="Genomic_DNA"/>
</dbReference>
<keyword evidence="1" id="KW-0547">Nucleotide-binding</keyword>
<protein>
    <recommendedName>
        <fullName evidence="5">Heat shock protein 70</fullName>
    </recommendedName>
</protein>
<dbReference type="AlphaFoldDB" id="A0A813JPN5"/>
<keyword evidence="2" id="KW-0067">ATP-binding</keyword>
<dbReference type="Gene3D" id="3.30.420.40">
    <property type="match status" value="2"/>
</dbReference>
<dbReference type="InterPro" id="IPR013126">
    <property type="entry name" value="Hsp_70_fam"/>
</dbReference>
<sequence length="170" mass="18481">MNGKSVSVLGVAGDDHLGGSDFDQRMQSLLEAKLADAALSTDASQAEERCDSIGLYILAEAVKIRLSSEQRVETKCRGEDGQDRILVMTREEFEAGARDLFDRAMAPVEKVLADQMMTSLHVDDIVLVGGASRTPKIRSLLRDFFGDAKKLHTDIDPDITVAWGAASILD</sequence>
<organism evidence="3 4">
    <name type="scientific">Polarella glacialis</name>
    <name type="common">Dinoflagellate</name>
    <dbReference type="NCBI Taxonomy" id="89957"/>
    <lineage>
        <taxon>Eukaryota</taxon>
        <taxon>Sar</taxon>
        <taxon>Alveolata</taxon>
        <taxon>Dinophyceae</taxon>
        <taxon>Suessiales</taxon>
        <taxon>Suessiaceae</taxon>
        <taxon>Polarella</taxon>
    </lineage>
</organism>
<evidence type="ECO:0000256" key="1">
    <source>
        <dbReference type="ARBA" id="ARBA00022741"/>
    </source>
</evidence>
<dbReference type="SUPFAM" id="SSF53067">
    <property type="entry name" value="Actin-like ATPase domain"/>
    <property type="match status" value="1"/>
</dbReference>
<gene>
    <name evidence="3" type="ORF">PGLA2088_LOCUS21895</name>
</gene>
<name>A0A813JPN5_POLGL</name>
<dbReference type="GO" id="GO:0005524">
    <property type="term" value="F:ATP binding"/>
    <property type="evidence" value="ECO:0007669"/>
    <property type="project" value="UniProtKB-KW"/>
</dbReference>
<evidence type="ECO:0008006" key="5">
    <source>
        <dbReference type="Google" id="ProtNLM"/>
    </source>
</evidence>
<dbReference type="InterPro" id="IPR043129">
    <property type="entry name" value="ATPase_NBD"/>
</dbReference>
<evidence type="ECO:0000256" key="2">
    <source>
        <dbReference type="ARBA" id="ARBA00022840"/>
    </source>
</evidence>
<dbReference type="Proteomes" id="UP000626109">
    <property type="component" value="Unassembled WGS sequence"/>
</dbReference>
<reference evidence="3" key="1">
    <citation type="submission" date="2021-02" db="EMBL/GenBank/DDBJ databases">
        <authorList>
            <person name="Dougan E. K."/>
            <person name="Rhodes N."/>
            <person name="Thang M."/>
            <person name="Chan C."/>
        </authorList>
    </citation>
    <scope>NUCLEOTIDE SEQUENCE</scope>
</reference>
<accession>A0A813JPN5</accession>
<comment type="caution">
    <text evidence="3">The sequence shown here is derived from an EMBL/GenBank/DDBJ whole genome shotgun (WGS) entry which is preliminary data.</text>
</comment>
<dbReference type="PANTHER" id="PTHR19375">
    <property type="entry name" value="HEAT SHOCK PROTEIN 70KDA"/>
    <property type="match status" value="1"/>
</dbReference>
<dbReference type="Pfam" id="PF00012">
    <property type="entry name" value="HSP70"/>
    <property type="match status" value="1"/>
</dbReference>